<evidence type="ECO:0000256" key="1">
    <source>
        <dbReference type="ARBA" id="ARBA00004651"/>
    </source>
</evidence>
<dbReference type="Proteomes" id="UP000555103">
    <property type="component" value="Unassembled WGS sequence"/>
</dbReference>
<protein>
    <submittedName>
        <fullName evidence="10">Putative membrane protein</fullName>
    </submittedName>
</protein>
<keyword evidence="7 8" id="KW-0472">Membrane</keyword>
<keyword evidence="5 8" id="KW-0812">Transmembrane</keyword>
<accession>A0A840CQM2</accession>
<keyword evidence="2" id="KW-1003">Cell membrane</keyword>
<feature type="transmembrane region" description="Helical" evidence="8">
    <location>
        <begin position="233"/>
        <end position="251"/>
    </location>
</feature>
<dbReference type="GO" id="GO:0005886">
    <property type="term" value="C:plasma membrane"/>
    <property type="evidence" value="ECO:0007669"/>
    <property type="project" value="UniProtKB-SubCell"/>
</dbReference>
<keyword evidence="11" id="KW-1185">Reference proteome</keyword>
<feature type="transmembrane region" description="Helical" evidence="8">
    <location>
        <begin position="161"/>
        <end position="192"/>
    </location>
</feature>
<reference evidence="10 11" key="1">
    <citation type="submission" date="2020-08" db="EMBL/GenBank/DDBJ databases">
        <title>Genomic Encyclopedia of Type Strains, Phase IV (KMG-IV): sequencing the most valuable type-strain genomes for metagenomic binning, comparative biology and taxonomic classification.</title>
        <authorList>
            <person name="Goeker M."/>
        </authorList>
    </citation>
    <scope>NUCLEOTIDE SEQUENCE [LARGE SCALE GENOMIC DNA]</scope>
    <source>
        <strain evidence="10 11">DSM 104969</strain>
    </source>
</reference>
<dbReference type="EMBL" id="JACIEP010000016">
    <property type="protein sequence ID" value="MBB4037726.1"/>
    <property type="molecule type" value="Genomic_DNA"/>
</dbReference>
<proteinExistence type="predicted"/>
<feature type="transmembrane region" description="Helical" evidence="8">
    <location>
        <begin position="111"/>
        <end position="129"/>
    </location>
</feature>
<evidence type="ECO:0000256" key="5">
    <source>
        <dbReference type="ARBA" id="ARBA00022692"/>
    </source>
</evidence>
<name>A0A840CQM2_9BACT</name>
<dbReference type="AlphaFoldDB" id="A0A840CQM2"/>
<dbReference type="GO" id="GO:0016763">
    <property type="term" value="F:pentosyltransferase activity"/>
    <property type="evidence" value="ECO:0007669"/>
    <property type="project" value="TreeGrafter"/>
</dbReference>
<evidence type="ECO:0000256" key="6">
    <source>
        <dbReference type="ARBA" id="ARBA00022989"/>
    </source>
</evidence>
<dbReference type="RefSeq" id="WP_183308554.1">
    <property type="nucleotide sequence ID" value="NZ_JACIEP010000016.1"/>
</dbReference>
<feature type="transmembrane region" description="Helical" evidence="8">
    <location>
        <begin position="83"/>
        <end position="104"/>
    </location>
</feature>
<keyword evidence="6 8" id="KW-1133">Transmembrane helix</keyword>
<sequence>MEKLKALIKTKTLIYTILILLGMGLFIHLDCKNITAHYDDAYSIFLSKASYSDIWSVTASDVHPPLYYWGLKAFTSLFGDSLFSFRCFSTLGLLAVILLGCFPVRKLFGHRVAISFILLIIIFPVSQYLATEIRMYSWTMFFVLASALSAFQVYRIGKMQYWLLFLFTGLCAAYLHNYGLLSLFGIYLILLVFLIKEKKQWKGIFLWGILFLLIYLPWLIQLISQIGMISEDYWIKPLTVNDLFLHIYYFYSPKEIWLPFTDFSKVQMMIGLIIIMLIQLFLTLAALITSLRSKEKSSDYIILSFIIFLIPVTIGALVSVTYLPVLVTRYMTCSFGLFVLGLAMVLAKSFDKYKWLTMLFFLLLLVDSGIRISSGLKYYSQTGTAYKEIRDFAIKEKTFVVNDFSYHVMPRLQLIAPGNHYQVLVFDTTDVDFRPFVFDKINSLPAGEFILVHQEREAVQQDFHHFWQTVGSQYIITDSLHASDIYLYRIRLKE</sequence>
<evidence type="ECO:0000256" key="7">
    <source>
        <dbReference type="ARBA" id="ARBA00023136"/>
    </source>
</evidence>
<comment type="subcellular location">
    <subcellularLocation>
        <location evidence="1">Cell membrane</location>
        <topology evidence="1">Multi-pass membrane protein</topology>
    </subcellularLocation>
</comment>
<dbReference type="PANTHER" id="PTHR33908:SF11">
    <property type="entry name" value="MEMBRANE PROTEIN"/>
    <property type="match status" value="1"/>
</dbReference>
<feature type="transmembrane region" description="Helical" evidence="8">
    <location>
        <begin position="12"/>
        <end position="29"/>
    </location>
</feature>
<feature type="transmembrane region" description="Helical" evidence="8">
    <location>
        <begin position="135"/>
        <end position="154"/>
    </location>
</feature>
<evidence type="ECO:0000256" key="4">
    <source>
        <dbReference type="ARBA" id="ARBA00022679"/>
    </source>
</evidence>
<feature type="transmembrane region" description="Helical" evidence="8">
    <location>
        <begin position="266"/>
        <end position="288"/>
    </location>
</feature>
<feature type="transmembrane region" description="Helical" evidence="8">
    <location>
        <begin position="204"/>
        <end position="221"/>
    </location>
</feature>
<feature type="transmembrane region" description="Helical" evidence="8">
    <location>
        <begin position="329"/>
        <end position="347"/>
    </location>
</feature>
<dbReference type="PANTHER" id="PTHR33908">
    <property type="entry name" value="MANNOSYLTRANSFERASE YKCB-RELATED"/>
    <property type="match status" value="1"/>
</dbReference>
<dbReference type="InterPro" id="IPR050297">
    <property type="entry name" value="LipidA_mod_glycosyltrf_83"/>
</dbReference>
<comment type="caution">
    <text evidence="10">The sequence shown here is derived from an EMBL/GenBank/DDBJ whole genome shotgun (WGS) entry which is preliminary data.</text>
</comment>
<keyword evidence="3" id="KW-0328">Glycosyltransferase</keyword>
<dbReference type="InterPro" id="IPR038731">
    <property type="entry name" value="RgtA/B/C-like"/>
</dbReference>
<evidence type="ECO:0000313" key="10">
    <source>
        <dbReference type="EMBL" id="MBB4037726.1"/>
    </source>
</evidence>
<organism evidence="10 11">
    <name type="scientific">Dysgonomonas hofstadii</name>
    <dbReference type="NCBI Taxonomy" id="637886"/>
    <lineage>
        <taxon>Bacteria</taxon>
        <taxon>Pseudomonadati</taxon>
        <taxon>Bacteroidota</taxon>
        <taxon>Bacteroidia</taxon>
        <taxon>Bacteroidales</taxon>
        <taxon>Dysgonomonadaceae</taxon>
        <taxon>Dysgonomonas</taxon>
    </lineage>
</organism>
<gene>
    <name evidence="10" type="ORF">GGR21_003647</name>
</gene>
<evidence type="ECO:0000256" key="2">
    <source>
        <dbReference type="ARBA" id="ARBA00022475"/>
    </source>
</evidence>
<feature type="domain" description="Glycosyltransferase RgtA/B/C/D-like" evidence="9">
    <location>
        <begin position="63"/>
        <end position="220"/>
    </location>
</feature>
<keyword evidence="4" id="KW-0808">Transferase</keyword>
<dbReference type="GO" id="GO:0009103">
    <property type="term" value="P:lipopolysaccharide biosynthetic process"/>
    <property type="evidence" value="ECO:0007669"/>
    <property type="project" value="UniProtKB-ARBA"/>
</dbReference>
<evidence type="ECO:0000259" key="9">
    <source>
        <dbReference type="Pfam" id="PF13231"/>
    </source>
</evidence>
<evidence type="ECO:0000313" key="11">
    <source>
        <dbReference type="Proteomes" id="UP000555103"/>
    </source>
</evidence>
<evidence type="ECO:0000256" key="8">
    <source>
        <dbReference type="SAM" id="Phobius"/>
    </source>
</evidence>
<dbReference type="Pfam" id="PF13231">
    <property type="entry name" value="PMT_2"/>
    <property type="match status" value="1"/>
</dbReference>
<evidence type="ECO:0000256" key="3">
    <source>
        <dbReference type="ARBA" id="ARBA00022676"/>
    </source>
</evidence>
<feature type="transmembrane region" description="Helical" evidence="8">
    <location>
        <begin position="300"/>
        <end position="323"/>
    </location>
</feature>